<proteinExistence type="predicted"/>
<evidence type="ECO:0008006" key="4">
    <source>
        <dbReference type="Google" id="ProtNLM"/>
    </source>
</evidence>
<feature type="compositionally biased region" description="Low complexity" evidence="1">
    <location>
        <begin position="109"/>
        <end position="120"/>
    </location>
</feature>
<feature type="region of interest" description="Disordered" evidence="1">
    <location>
        <begin position="109"/>
        <end position="128"/>
    </location>
</feature>
<dbReference type="InterPro" id="IPR013783">
    <property type="entry name" value="Ig-like_fold"/>
</dbReference>
<feature type="region of interest" description="Disordered" evidence="1">
    <location>
        <begin position="450"/>
        <end position="480"/>
    </location>
</feature>
<feature type="compositionally biased region" description="Pro residues" evidence="1">
    <location>
        <begin position="235"/>
        <end position="250"/>
    </location>
</feature>
<keyword evidence="3" id="KW-1185">Reference proteome</keyword>
<evidence type="ECO:0000256" key="1">
    <source>
        <dbReference type="SAM" id="MobiDB-lite"/>
    </source>
</evidence>
<dbReference type="STRING" id="282301.A0A267F4W2"/>
<feature type="region of interest" description="Disordered" evidence="1">
    <location>
        <begin position="816"/>
        <end position="877"/>
    </location>
</feature>
<dbReference type="PANTHER" id="PTHR48421">
    <property type="entry name" value="MYCBP-ASSOCIATED PROTEIN"/>
    <property type="match status" value="1"/>
</dbReference>
<feature type="compositionally biased region" description="Basic and acidic residues" evidence="1">
    <location>
        <begin position="42"/>
        <end position="56"/>
    </location>
</feature>
<dbReference type="EMBL" id="NIVC01001426">
    <property type="protein sequence ID" value="PAA68072.1"/>
    <property type="molecule type" value="Genomic_DNA"/>
</dbReference>
<dbReference type="InterPro" id="IPR032707">
    <property type="entry name" value="MYCBPAP"/>
</dbReference>
<evidence type="ECO:0000313" key="3">
    <source>
        <dbReference type="Proteomes" id="UP000215902"/>
    </source>
</evidence>
<dbReference type="PANTHER" id="PTHR48421:SF1">
    <property type="entry name" value="MYCBP-ASSOCIATED PROTEIN"/>
    <property type="match status" value="1"/>
</dbReference>
<protein>
    <recommendedName>
        <fullName evidence="4">MYCBP-associated protein</fullName>
    </recommendedName>
</protein>
<feature type="compositionally biased region" description="Polar residues" evidence="1">
    <location>
        <begin position="10"/>
        <end position="26"/>
    </location>
</feature>
<feature type="region of interest" description="Disordered" evidence="1">
    <location>
        <begin position="216"/>
        <end position="253"/>
    </location>
</feature>
<dbReference type="Pfam" id="PF14646">
    <property type="entry name" value="MYCBPAP"/>
    <property type="match status" value="1"/>
</dbReference>
<gene>
    <name evidence="2" type="ORF">BOX15_Mlig000666g2</name>
</gene>
<dbReference type="OrthoDB" id="10263316at2759"/>
<dbReference type="Gene3D" id="2.60.40.10">
    <property type="entry name" value="Immunoglobulins"/>
    <property type="match status" value="1"/>
</dbReference>
<accession>A0A267F4W2</accession>
<feature type="compositionally biased region" description="Basic residues" evidence="1">
    <location>
        <begin position="824"/>
        <end position="835"/>
    </location>
</feature>
<feature type="compositionally biased region" description="Polar residues" evidence="1">
    <location>
        <begin position="849"/>
        <end position="861"/>
    </location>
</feature>
<reference evidence="2 3" key="1">
    <citation type="submission" date="2017-06" db="EMBL/GenBank/DDBJ databases">
        <title>A platform for efficient transgenesis in Macrostomum lignano, a flatworm model organism for stem cell research.</title>
        <authorList>
            <person name="Berezikov E."/>
        </authorList>
    </citation>
    <scope>NUCLEOTIDE SEQUENCE [LARGE SCALE GENOMIC DNA]</scope>
    <source>
        <strain evidence="2">DV1</strain>
        <tissue evidence="2">Whole organism</tissue>
    </source>
</reference>
<name>A0A267F4W2_9PLAT</name>
<feature type="compositionally biased region" description="Basic and acidic residues" evidence="1">
    <location>
        <begin position="216"/>
        <end position="230"/>
    </location>
</feature>
<comment type="caution">
    <text evidence="2">The sequence shown here is derived from an EMBL/GenBank/DDBJ whole genome shotgun (WGS) entry which is preliminary data.</text>
</comment>
<dbReference type="Proteomes" id="UP000215902">
    <property type="component" value="Unassembled WGS sequence"/>
</dbReference>
<feature type="region of interest" description="Disordered" evidence="1">
    <location>
        <begin position="1"/>
        <end position="77"/>
    </location>
</feature>
<feature type="compositionally biased region" description="Low complexity" evidence="1">
    <location>
        <begin position="369"/>
        <end position="386"/>
    </location>
</feature>
<organism evidence="2 3">
    <name type="scientific">Macrostomum lignano</name>
    <dbReference type="NCBI Taxonomy" id="282301"/>
    <lineage>
        <taxon>Eukaryota</taxon>
        <taxon>Metazoa</taxon>
        <taxon>Spiralia</taxon>
        <taxon>Lophotrochozoa</taxon>
        <taxon>Platyhelminthes</taxon>
        <taxon>Rhabditophora</taxon>
        <taxon>Macrostomorpha</taxon>
        <taxon>Macrostomida</taxon>
        <taxon>Macrostomidae</taxon>
        <taxon>Macrostomum</taxon>
    </lineage>
</organism>
<feature type="region of interest" description="Disordered" evidence="1">
    <location>
        <begin position="367"/>
        <end position="391"/>
    </location>
</feature>
<sequence>MATHRHQKDAVQNQLTVPGNSATFSNRFRLPTSLASPRHHTEKAISKDADIPEDKRAHRSKKDGGASTPDKEADDGCFDLSVPRPIFNEEIAQLKIKEADLTNLAQGNQLSDQQRQQQQQKAVPVRKEIPPDQLKPRMRRIGLLKRQPPPQAATAAGANQPVTNQAPMVTMVTAPALATGESGPRFDHRGRLIAHSILGSPADYYRLAVAKGRLKPDEVPPEAREEDTVTERNPPINPPQNPSSGPPFPAPAADMAALNNWEMRMAERKRLQGRISKLLDRPVSDLVMNSAEHQRSDIEEKDLISRAIPLYDYGKGYRCGSEFWQQPGRIGDAATGIHATPTLIERGYPPPLERVGLPSAVQVERGGLPTSAAPTAAASSSSVPASPRYPWKRHRQPESYLLARTAQLADVINELEPHRPDFRQLVVVGRGEVGEAEVGRQIGVDRDQLRPTSAVAPSVQGAANVKSPRQPEQKHRVTGPSMLFGGQPARWLGDPHRYWGSPGIEARVFLDSMVGQPTSQYLEFENDGTTVLFYRWRRLEQANPFGLVKPPVRRFYFDTSGGALLPGELMHFPFIFKSNQPGLFNERWRLDTTPSLLGGADLTVTLRGVSLETDGNVEVRAELDNSLAHRRAVRLVDDILKELLNSLPLDGRRRSSFSDDFQDELEAFRLANSNLAVCQLGRRWWQPDAALLTRLRRFYATTVSTGEKARSADDWDLSLSTLRRRLLLLPAASKTSSASSSALSASSAPSAAAAQGVGRLYALVNDRMSFRIDWACCSRRQRSYVLCYRIVLETMDNIFNLWQYQRYMSGLPEMEAEFPDPASRRSRLAGGRRQRQQQTATPSSATSRIGTDSARSSQRSRPVTKDGRMSPKQQLHRHNRLLQQKQQQQQEELLGFNSPDRETADQVCSDKIYAATYCLLVRMVEQVADVCEETTETEP</sequence>
<evidence type="ECO:0000313" key="2">
    <source>
        <dbReference type="EMBL" id="PAA68072.1"/>
    </source>
</evidence>
<dbReference type="AlphaFoldDB" id="A0A267F4W2"/>
<feature type="compositionally biased region" description="Low complexity" evidence="1">
    <location>
        <begin position="836"/>
        <end position="848"/>
    </location>
</feature>